<keyword evidence="7" id="KW-1278">Translocase</keyword>
<comment type="catalytic activity">
    <reaction evidence="12">
        <text>a ubiquinone + NADH + 5 H(+)(in) = a ubiquinol + NAD(+) + 4 H(+)(out)</text>
        <dbReference type="Rhea" id="RHEA:29091"/>
        <dbReference type="Rhea" id="RHEA-COMP:9565"/>
        <dbReference type="Rhea" id="RHEA-COMP:9566"/>
        <dbReference type="ChEBI" id="CHEBI:15378"/>
        <dbReference type="ChEBI" id="CHEBI:16389"/>
        <dbReference type="ChEBI" id="CHEBI:17976"/>
        <dbReference type="ChEBI" id="CHEBI:57540"/>
        <dbReference type="ChEBI" id="CHEBI:57945"/>
        <dbReference type="EC" id="7.1.1.2"/>
    </reaction>
</comment>
<evidence type="ECO:0000313" key="14">
    <source>
        <dbReference type="EMBL" id="AOC61500.1"/>
    </source>
</evidence>
<dbReference type="Pfam" id="PF00361">
    <property type="entry name" value="Proton_antipo_M"/>
    <property type="match status" value="1"/>
</dbReference>
<dbReference type="PANTHER" id="PTHR43507:SF1">
    <property type="entry name" value="NADH-UBIQUINONE OXIDOREDUCTASE CHAIN 4"/>
    <property type="match status" value="1"/>
</dbReference>
<feature type="transmembrane region" description="Helical" evidence="12">
    <location>
        <begin position="369"/>
        <end position="391"/>
    </location>
</feature>
<dbReference type="InterPro" id="IPR010227">
    <property type="entry name" value="NADH_Q_OxRdtase_chainM/4"/>
</dbReference>
<keyword evidence="9 12" id="KW-0520">NAD</keyword>
<feature type="domain" description="NADH:quinone oxidoreductase/Mrp antiporter transmembrane" evidence="13">
    <location>
        <begin position="173"/>
        <end position="461"/>
    </location>
</feature>
<dbReference type="GO" id="GO:0031966">
    <property type="term" value="C:mitochondrial membrane"/>
    <property type="evidence" value="ECO:0007669"/>
    <property type="project" value="UniProtKB-SubCell"/>
</dbReference>
<protein>
    <recommendedName>
        <fullName evidence="5 12">NADH-ubiquinone oxidoreductase chain 4</fullName>
        <ecNumber evidence="4 12">7.1.1.2</ecNumber>
    </recommendedName>
</protein>
<dbReference type="GO" id="GO:0042773">
    <property type="term" value="P:ATP synthesis coupled electron transport"/>
    <property type="evidence" value="ECO:0007669"/>
    <property type="project" value="InterPro"/>
</dbReference>
<dbReference type="PRINTS" id="PR01437">
    <property type="entry name" value="NUOXDRDTASE4"/>
</dbReference>
<feature type="transmembrane region" description="Helical" evidence="12">
    <location>
        <begin position="151"/>
        <end position="169"/>
    </location>
</feature>
<name>A0A1B2RYU4_9CHLO</name>
<evidence type="ECO:0000256" key="7">
    <source>
        <dbReference type="ARBA" id="ARBA00022967"/>
    </source>
</evidence>
<evidence type="ECO:0000259" key="13">
    <source>
        <dbReference type="Pfam" id="PF00361"/>
    </source>
</evidence>
<comment type="subcellular location">
    <subcellularLocation>
        <location evidence="2">Membrane</location>
        <topology evidence="2">Multi-pass membrane protein</topology>
    </subcellularLocation>
    <subcellularLocation>
        <location evidence="12">Mitochondrion membrane</location>
        <topology evidence="12">Multi-pass membrane protein</topology>
    </subcellularLocation>
</comment>
<dbReference type="EMBL" id="KX306822">
    <property type="protein sequence ID" value="AOC61500.1"/>
    <property type="molecule type" value="Genomic_DNA"/>
</dbReference>
<organism evidence="14">
    <name type="scientific">Rhexinema sarcinoideum</name>
    <dbReference type="NCBI Taxonomy" id="43261"/>
    <lineage>
        <taxon>Eukaryota</taxon>
        <taxon>Viridiplantae</taxon>
        <taxon>Chlorophyta</taxon>
        <taxon>core chlorophytes</taxon>
        <taxon>Ulvophyceae</taxon>
        <taxon>OUU clade</taxon>
        <taxon>Ulotrichales</taxon>
        <taxon>Helicodictyaceae</taxon>
        <taxon>Rhexinema</taxon>
    </lineage>
</organism>
<feature type="transmembrane region" description="Helical" evidence="12">
    <location>
        <begin position="50"/>
        <end position="73"/>
    </location>
</feature>
<dbReference type="GO" id="GO:0048039">
    <property type="term" value="F:ubiquinone binding"/>
    <property type="evidence" value="ECO:0007669"/>
    <property type="project" value="TreeGrafter"/>
</dbReference>
<evidence type="ECO:0000256" key="10">
    <source>
        <dbReference type="ARBA" id="ARBA00023075"/>
    </source>
</evidence>
<comment type="similarity">
    <text evidence="3 12">Belongs to the complex I subunit 4 family.</text>
</comment>
<feature type="transmembrane region" description="Helical" evidence="12">
    <location>
        <begin position="343"/>
        <end position="363"/>
    </location>
</feature>
<feature type="transmembrane region" description="Helical" evidence="12">
    <location>
        <begin position="23"/>
        <end position="43"/>
    </location>
</feature>
<keyword evidence="8 12" id="KW-1133">Transmembrane helix</keyword>
<keyword evidence="6 12" id="KW-0812">Transmembrane</keyword>
<dbReference type="InterPro" id="IPR001750">
    <property type="entry name" value="ND/Mrp_TM"/>
</dbReference>
<dbReference type="NCBIfam" id="TIGR01972">
    <property type="entry name" value="NDH_I_M"/>
    <property type="match status" value="1"/>
</dbReference>
<dbReference type="EC" id="7.1.1.2" evidence="4 12"/>
<feature type="transmembrane region" description="Helical" evidence="12">
    <location>
        <begin position="449"/>
        <end position="474"/>
    </location>
</feature>
<evidence type="ECO:0000256" key="4">
    <source>
        <dbReference type="ARBA" id="ARBA00012944"/>
    </source>
</evidence>
<feature type="transmembrane region" description="Helical" evidence="12">
    <location>
        <begin position="208"/>
        <end position="229"/>
    </location>
</feature>
<evidence type="ECO:0000256" key="11">
    <source>
        <dbReference type="ARBA" id="ARBA00023136"/>
    </source>
</evidence>
<evidence type="ECO:0000256" key="6">
    <source>
        <dbReference type="ARBA" id="ARBA00022692"/>
    </source>
</evidence>
<keyword evidence="10 12" id="KW-0830">Ubiquinone</keyword>
<reference evidence="14" key="1">
    <citation type="journal article" date="2016" name="Genome Biol. Evol.">
        <title>Mitochondrion-to-Chloroplast DNA Transfers and Intragenomic Proliferation of Chloroplast Group II Introns in Gloeotilopsis Green Algae (Ulotrichales, Ulvophyceae).</title>
        <authorList>
            <person name="Turmel M."/>
            <person name="Otis C."/>
            <person name="Lemieux C."/>
        </authorList>
    </citation>
    <scope>NUCLEOTIDE SEQUENCE</scope>
</reference>
<dbReference type="GO" id="GO:0003954">
    <property type="term" value="F:NADH dehydrogenase activity"/>
    <property type="evidence" value="ECO:0007669"/>
    <property type="project" value="TreeGrafter"/>
</dbReference>
<feature type="transmembrane region" description="Helical" evidence="12">
    <location>
        <begin position="312"/>
        <end position="331"/>
    </location>
</feature>
<keyword evidence="12 14" id="KW-0496">Mitochondrion</keyword>
<keyword evidence="12" id="KW-0679">Respiratory chain</keyword>
<evidence type="ECO:0000256" key="1">
    <source>
        <dbReference type="ARBA" id="ARBA00003257"/>
    </source>
</evidence>
<evidence type="ECO:0000256" key="5">
    <source>
        <dbReference type="ARBA" id="ARBA00021006"/>
    </source>
</evidence>
<comment type="function">
    <text evidence="1">Core subunit of the mitochondrial membrane respiratory chain NADH dehydrogenase (Complex I) that is believed to belong to the minimal assembly required for catalysis. Complex I functions in the transfer of electrons from NADH to the respiratory chain. The immediate electron acceptor for the enzyme is believed to be ubiquinone.</text>
</comment>
<keyword evidence="12" id="KW-0813">Transport</keyword>
<keyword evidence="11 12" id="KW-0472">Membrane</keyword>
<keyword evidence="12" id="KW-0249">Electron transport</keyword>
<accession>A0A1B2RYU4</accession>
<dbReference type="InterPro" id="IPR003918">
    <property type="entry name" value="NADH_UbQ_OxRdtase"/>
</dbReference>
<feature type="transmembrane region" description="Helical" evidence="12">
    <location>
        <begin position="249"/>
        <end position="272"/>
    </location>
</feature>
<evidence type="ECO:0000256" key="3">
    <source>
        <dbReference type="ARBA" id="ARBA00009025"/>
    </source>
</evidence>
<feature type="transmembrane region" description="Helical" evidence="12">
    <location>
        <begin position="494"/>
        <end position="514"/>
    </location>
</feature>
<evidence type="ECO:0000256" key="8">
    <source>
        <dbReference type="ARBA" id="ARBA00022989"/>
    </source>
</evidence>
<feature type="transmembrane region" description="Helical" evidence="12">
    <location>
        <begin position="117"/>
        <end position="139"/>
    </location>
</feature>
<dbReference type="PANTHER" id="PTHR43507">
    <property type="entry name" value="NADH-UBIQUINONE OXIDOREDUCTASE CHAIN 4"/>
    <property type="match status" value="1"/>
</dbReference>
<dbReference type="GO" id="GO:0015990">
    <property type="term" value="P:electron transport coupled proton transport"/>
    <property type="evidence" value="ECO:0007669"/>
    <property type="project" value="TreeGrafter"/>
</dbReference>
<feature type="transmembrane region" description="Helical" evidence="12">
    <location>
        <begin position="175"/>
        <end position="196"/>
    </location>
</feature>
<feature type="transmembrane region" description="Helical" evidence="12">
    <location>
        <begin position="279"/>
        <end position="300"/>
    </location>
</feature>
<evidence type="ECO:0000256" key="9">
    <source>
        <dbReference type="ARBA" id="ARBA00023027"/>
    </source>
</evidence>
<sequence length="529" mass="59009">MNIASFSSFFNFLLHPLLSNGESSLLIILQLLPLVGSGLLFCIPSWQVGFIRILALNVSLLTFLLSLFIWILFDPLTADFQFRCLLGTKSFINSETAVFSTLGNLFGFSFSFGIDGISLWLVLLTTFLTPICILVGWSLPSNLQTKGPHYLKIYCLLFLVLESLLLIVFCVRDLLVFYIFFEAVLIPMFLLIGLFGSAPRNIRAAYKMFLYTLAGSLPMLVGILLIYFQCGCTDWSILSTTYFSPSRQLILWVLFFFSFAVKAPLVPFHVWLPETHSNAPTAGSIVLAGLLLKLGTYGFLRWSVTLFPLASIYYAPVVYIICLMGIIYISLVTLRQIDIKKLIAYSSVAHMGVCLLGMFAFNVQGLEGSLLLMIGHGIVSPGLFLCVGMLYDRYKTRVILYYGGLAQTMPLLATSMLILTMGNLSLPILSPTFSAEMLIFTGIFLVNRLVALIAVLTMVLTAAYSLFLFCRVFFGNLKTVYLSHFSDLNRREFFCVLPFLGLSILLGVFPSLVLDTCHLSIAYILVCYI</sequence>
<gene>
    <name evidence="14" type="primary">nad4</name>
</gene>
<proteinExistence type="inferred from homology"/>
<dbReference type="GO" id="GO:0008137">
    <property type="term" value="F:NADH dehydrogenase (ubiquinone) activity"/>
    <property type="evidence" value="ECO:0007669"/>
    <property type="project" value="UniProtKB-UniRule"/>
</dbReference>
<evidence type="ECO:0000256" key="12">
    <source>
        <dbReference type="RuleBase" id="RU003297"/>
    </source>
</evidence>
<evidence type="ECO:0000256" key="2">
    <source>
        <dbReference type="ARBA" id="ARBA00004141"/>
    </source>
</evidence>
<geneLocation type="mitochondrion" evidence="14"/>
<dbReference type="AlphaFoldDB" id="A0A1B2RYU4"/>
<comment type="function">
    <text evidence="12">Core subunit of the mitochondrial membrane respiratory chain NADH dehydrogenase (Complex I) which catalyzes electron transfer from NADH through the respiratory chain, using ubiquinone as an electron acceptor. Essential for the catalytic activity and assembly of complex I.</text>
</comment>